<name>A0A9Q3JU86_9BASI</name>
<comment type="caution">
    <text evidence="2">The sequence shown here is derived from an EMBL/GenBank/DDBJ whole genome shotgun (WGS) entry which is preliminary data.</text>
</comment>
<evidence type="ECO:0000313" key="2">
    <source>
        <dbReference type="EMBL" id="MBW0568441.1"/>
    </source>
</evidence>
<gene>
    <name evidence="2" type="ORF">O181_108156</name>
</gene>
<keyword evidence="3" id="KW-1185">Reference proteome</keyword>
<dbReference type="EMBL" id="AVOT02082645">
    <property type="protein sequence ID" value="MBW0568441.1"/>
    <property type="molecule type" value="Genomic_DNA"/>
</dbReference>
<dbReference type="AlphaFoldDB" id="A0A9Q3JU86"/>
<dbReference type="OrthoDB" id="10261039at2759"/>
<accession>A0A9Q3JU86</accession>
<organism evidence="2 3">
    <name type="scientific">Austropuccinia psidii MF-1</name>
    <dbReference type="NCBI Taxonomy" id="1389203"/>
    <lineage>
        <taxon>Eukaryota</taxon>
        <taxon>Fungi</taxon>
        <taxon>Dikarya</taxon>
        <taxon>Basidiomycota</taxon>
        <taxon>Pucciniomycotina</taxon>
        <taxon>Pucciniomycetes</taxon>
        <taxon>Pucciniales</taxon>
        <taxon>Sphaerophragmiaceae</taxon>
        <taxon>Austropuccinia</taxon>
    </lineage>
</organism>
<evidence type="ECO:0000313" key="3">
    <source>
        <dbReference type="Proteomes" id="UP000765509"/>
    </source>
</evidence>
<reference evidence="2" key="1">
    <citation type="submission" date="2021-03" db="EMBL/GenBank/DDBJ databases">
        <title>Draft genome sequence of rust myrtle Austropuccinia psidii MF-1, a brazilian biotype.</title>
        <authorList>
            <person name="Quecine M.C."/>
            <person name="Pachon D.M.R."/>
            <person name="Bonatelli M.L."/>
            <person name="Correr F.H."/>
            <person name="Franceschini L.M."/>
            <person name="Leite T.F."/>
            <person name="Margarido G.R.A."/>
            <person name="Almeida C.A."/>
            <person name="Ferrarezi J.A."/>
            <person name="Labate C.A."/>
        </authorList>
    </citation>
    <scope>NUCLEOTIDE SEQUENCE</scope>
    <source>
        <strain evidence="2">MF-1</strain>
    </source>
</reference>
<dbReference type="Proteomes" id="UP000765509">
    <property type="component" value="Unassembled WGS sequence"/>
</dbReference>
<protein>
    <submittedName>
        <fullName evidence="2">Uncharacterized protein</fullName>
    </submittedName>
</protein>
<sequence>MFSTKVVRIACEIADRNLNVQAEVEAVEINQKTPASLQSIKELKSSPVLASSSPTHETQSNSTSDLELTPAVLVGSFRDVGNSTTQV</sequence>
<proteinExistence type="predicted"/>
<evidence type="ECO:0000256" key="1">
    <source>
        <dbReference type="SAM" id="MobiDB-lite"/>
    </source>
</evidence>
<feature type="region of interest" description="Disordered" evidence="1">
    <location>
        <begin position="45"/>
        <end position="67"/>
    </location>
</feature>
<feature type="compositionally biased region" description="Polar residues" evidence="1">
    <location>
        <begin position="48"/>
        <end position="66"/>
    </location>
</feature>